<protein>
    <submittedName>
        <fullName evidence="3">Disulphide-isomerase</fullName>
    </submittedName>
</protein>
<dbReference type="PANTHER" id="PTHR43601">
    <property type="entry name" value="THIOREDOXIN, MITOCHONDRIAL"/>
    <property type="match status" value="1"/>
</dbReference>
<dbReference type="InterPro" id="IPR017937">
    <property type="entry name" value="Thioredoxin_CS"/>
</dbReference>
<dbReference type="SUPFAM" id="SSF52833">
    <property type="entry name" value="Thioredoxin-like"/>
    <property type="match status" value="1"/>
</dbReference>
<dbReference type="CDD" id="cd02947">
    <property type="entry name" value="TRX_family"/>
    <property type="match status" value="1"/>
</dbReference>
<dbReference type="Pfam" id="PF13098">
    <property type="entry name" value="Thioredoxin_2"/>
    <property type="match status" value="1"/>
</dbReference>
<reference evidence="3 4" key="1">
    <citation type="journal article" date="2014" name="Genome Announc.">
        <title>Draft Genome Sequence of Bacteroides reticulotermitis Strain JCM 10512T, Isolated from the Gut of a Termite.</title>
        <authorList>
            <person name="Yuki M."/>
            <person name="Oshima K."/>
            <person name="Suda W."/>
            <person name="Sakamoto M."/>
            <person name="Iida T."/>
            <person name="Hattori M."/>
            <person name="Ohkuma M."/>
        </authorList>
    </citation>
    <scope>NUCLEOTIDE SEQUENCE [LARGE SCALE GENOMIC DNA]</scope>
    <source>
        <strain evidence="3 4">JCM 10512</strain>
    </source>
</reference>
<gene>
    <name evidence="3" type="ORF">JCM10512_369</name>
</gene>
<evidence type="ECO:0000313" key="4">
    <source>
        <dbReference type="Proteomes" id="UP000019131"/>
    </source>
</evidence>
<keyword evidence="1" id="KW-0676">Redox-active center</keyword>
<keyword evidence="4" id="KW-1185">Reference proteome</keyword>
<dbReference type="InterPro" id="IPR013766">
    <property type="entry name" value="Thioredoxin_domain"/>
</dbReference>
<dbReference type="PROSITE" id="PS00194">
    <property type="entry name" value="THIOREDOXIN_1"/>
    <property type="match status" value="1"/>
</dbReference>
<dbReference type="InterPro" id="IPR012336">
    <property type="entry name" value="Thioredoxin-like_fold"/>
</dbReference>
<feature type="domain" description="Thioredoxin" evidence="2">
    <location>
        <begin position="1"/>
        <end position="158"/>
    </location>
</feature>
<accession>W4UNH1</accession>
<dbReference type="GO" id="GO:0016853">
    <property type="term" value="F:isomerase activity"/>
    <property type="evidence" value="ECO:0007669"/>
    <property type="project" value="UniProtKB-KW"/>
</dbReference>
<keyword evidence="3" id="KW-0413">Isomerase</keyword>
<evidence type="ECO:0000313" key="3">
    <source>
        <dbReference type="EMBL" id="GAE82183.1"/>
    </source>
</evidence>
<dbReference type="PANTHER" id="PTHR43601:SF3">
    <property type="entry name" value="THIOREDOXIN, MITOCHONDRIAL"/>
    <property type="match status" value="1"/>
</dbReference>
<sequence length="401" mass="44823">MEESDGKITLNIEKDMKKNLWMICLSMALCFSTQVFAQGEGKGISFEKEGTLFKEAVQKATATKKLIFLDCYTSWCGPCKKMAKDIFPLEEVGKFMNPAYVSIQIDMEKGEGPELMKKLQVSAFPTFIIFDSRGNELGRFLGGSDAATFVEKVKKASVDNSSAEMDQRFASGDRDEAFLYAYLKTLGSAYKRDQCNVVAEALLAGKEETFAENPQLADVFMKHLSNPFAPAFIYTVKHPEKLSAAIGETPVKMKTQYAWRNYAKSLIDSKDGGATMDMAQFDKLLALMDECKVAEKEEIRLETLIALSEKQADWDKYMQYCTEYDANPNLFLTDLMLCKWCSPVAVNCTEAGPKQKALALLQKRIDDLKSGRLQPQTTQGNMKLSGNLMAGMEKLVEVLSK</sequence>
<name>W4UNH1_9BACE</name>
<dbReference type="STRING" id="1445607.JCM10512_369"/>
<dbReference type="AlphaFoldDB" id="W4UNH1"/>
<organism evidence="3 4">
    <name type="scientific">Bacteroides reticulotermitis JCM 10512</name>
    <dbReference type="NCBI Taxonomy" id="1445607"/>
    <lineage>
        <taxon>Bacteria</taxon>
        <taxon>Pseudomonadati</taxon>
        <taxon>Bacteroidota</taxon>
        <taxon>Bacteroidia</taxon>
        <taxon>Bacteroidales</taxon>
        <taxon>Bacteroidaceae</taxon>
        <taxon>Bacteroides</taxon>
    </lineage>
</organism>
<dbReference type="InterPro" id="IPR036249">
    <property type="entry name" value="Thioredoxin-like_sf"/>
</dbReference>
<evidence type="ECO:0000256" key="1">
    <source>
        <dbReference type="ARBA" id="ARBA00023284"/>
    </source>
</evidence>
<proteinExistence type="predicted"/>
<dbReference type="PROSITE" id="PS51352">
    <property type="entry name" value="THIOREDOXIN_2"/>
    <property type="match status" value="1"/>
</dbReference>
<dbReference type="EMBL" id="BAIV01000002">
    <property type="protein sequence ID" value="GAE82183.1"/>
    <property type="molecule type" value="Genomic_DNA"/>
</dbReference>
<dbReference type="GO" id="GO:0045454">
    <property type="term" value="P:cell redox homeostasis"/>
    <property type="evidence" value="ECO:0007669"/>
    <property type="project" value="TreeGrafter"/>
</dbReference>
<comment type="caution">
    <text evidence="3">The sequence shown here is derived from an EMBL/GenBank/DDBJ whole genome shotgun (WGS) entry which is preliminary data.</text>
</comment>
<evidence type="ECO:0000259" key="2">
    <source>
        <dbReference type="PROSITE" id="PS51352"/>
    </source>
</evidence>
<dbReference type="Proteomes" id="UP000019131">
    <property type="component" value="Unassembled WGS sequence"/>
</dbReference>
<dbReference type="Gene3D" id="3.40.30.10">
    <property type="entry name" value="Glutaredoxin"/>
    <property type="match status" value="1"/>
</dbReference>